<evidence type="ECO:0000256" key="5">
    <source>
        <dbReference type="ARBA" id="ARBA00022741"/>
    </source>
</evidence>
<evidence type="ECO:0000256" key="10">
    <source>
        <dbReference type="ARBA" id="ARBA00048679"/>
    </source>
</evidence>
<dbReference type="Gene3D" id="1.10.510.10">
    <property type="entry name" value="Transferase(Phosphotransferase) domain 1"/>
    <property type="match status" value="1"/>
</dbReference>
<evidence type="ECO:0000256" key="11">
    <source>
        <dbReference type="PROSITE-ProRule" id="PRU10141"/>
    </source>
</evidence>
<dbReference type="InterPro" id="IPR008271">
    <property type="entry name" value="Ser/Thr_kinase_AS"/>
</dbReference>
<dbReference type="AlphaFoldDB" id="M2R087"/>
<dbReference type="InterPro" id="IPR000719">
    <property type="entry name" value="Prot_kinase_dom"/>
</dbReference>
<keyword evidence="16" id="KW-1185">Reference proteome</keyword>
<feature type="region of interest" description="Disordered" evidence="12">
    <location>
        <begin position="774"/>
        <end position="806"/>
    </location>
</feature>
<evidence type="ECO:0000256" key="6">
    <source>
        <dbReference type="ARBA" id="ARBA00022777"/>
    </source>
</evidence>
<keyword evidence="7 11" id="KW-0067">ATP-binding</keyword>
<feature type="region of interest" description="Disordered" evidence="12">
    <location>
        <begin position="1"/>
        <end position="38"/>
    </location>
</feature>
<feature type="compositionally biased region" description="Pro residues" evidence="12">
    <location>
        <begin position="11"/>
        <end position="20"/>
    </location>
</feature>
<dbReference type="FunFam" id="1.10.510.10:FF:000024">
    <property type="entry name" value="Probable serine/threonine-protein kinase cot-1"/>
    <property type="match status" value="1"/>
</dbReference>
<reference evidence="15 16" key="1">
    <citation type="journal article" date="2012" name="Proc. Natl. Acad. Sci. U.S.A.">
        <title>Comparative genomics of Ceriporiopsis subvermispora and Phanerochaete chrysosporium provide insight into selective ligninolysis.</title>
        <authorList>
            <person name="Fernandez-Fueyo E."/>
            <person name="Ruiz-Duenas F.J."/>
            <person name="Ferreira P."/>
            <person name="Floudas D."/>
            <person name="Hibbett D.S."/>
            <person name="Canessa P."/>
            <person name="Larrondo L.F."/>
            <person name="James T.Y."/>
            <person name="Seelenfreund D."/>
            <person name="Lobos S."/>
            <person name="Polanco R."/>
            <person name="Tello M."/>
            <person name="Honda Y."/>
            <person name="Watanabe T."/>
            <person name="Watanabe T."/>
            <person name="Ryu J.S."/>
            <person name="Kubicek C.P."/>
            <person name="Schmoll M."/>
            <person name="Gaskell J."/>
            <person name="Hammel K.E."/>
            <person name="St John F.J."/>
            <person name="Vanden Wymelenberg A."/>
            <person name="Sabat G."/>
            <person name="Splinter BonDurant S."/>
            <person name="Syed K."/>
            <person name="Yadav J.S."/>
            <person name="Doddapaneni H."/>
            <person name="Subramanian V."/>
            <person name="Lavin J.L."/>
            <person name="Oguiza J.A."/>
            <person name="Perez G."/>
            <person name="Pisabarro A.G."/>
            <person name="Ramirez L."/>
            <person name="Santoyo F."/>
            <person name="Master E."/>
            <person name="Coutinho P.M."/>
            <person name="Henrissat B."/>
            <person name="Lombard V."/>
            <person name="Magnuson J.K."/>
            <person name="Kuees U."/>
            <person name="Hori C."/>
            <person name="Igarashi K."/>
            <person name="Samejima M."/>
            <person name="Held B.W."/>
            <person name="Barry K.W."/>
            <person name="LaButti K.M."/>
            <person name="Lapidus A."/>
            <person name="Lindquist E.A."/>
            <person name="Lucas S.M."/>
            <person name="Riley R."/>
            <person name="Salamov A.A."/>
            <person name="Hoffmeister D."/>
            <person name="Schwenk D."/>
            <person name="Hadar Y."/>
            <person name="Yarden O."/>
            <person name="de Vries R.P."/>
            <person name="Wiebenga A."/>
            <person name="Stenlid J."/>
            <person name="Eastwood D."/>
            <person name="Grigoriev I.V."/>
            <person name="Berka R.M."/>
            <person name="Blanchette R.A."/>
            <person name="Kersten P."/>
            <person name="Martinez A.T."/>
            <person name="Vicuna R."/>
            <person name="Cullen D."/>
        </authorList>
    </citation>
    <scope>NUCLEOTIDE SEQUENCE [LARGE SCALE GENOMIC DNA]</scope>
    <source>
        <strain evidence="15 16">B</strain>
    </source>
</reference>
<dbReference type="STRING" id="914234.M2R087"/>
<evidence type="ECO:0000256" key="1">
    <source>
        <dbReference type="ARBA" id="ARBA00012513"/>
    </source>
</evidence>
<dbReference type="InterPro" id="IPR011009">
    <property type="entry name" value="Kinase-like_dom_sf"/>
</dbReference>
<sequence length="879" mass="98744">MQTAPSRRALPTPPRSPRGPRPIEGQTDAPLGGLPDMYSYDNPYTAPYPYSPLVPPITSSNYDEQSTTLRGGTLLHQGFYDLLSLIPSTPPASRFFWRAQDAEPVAGPRYEDIGTDAVTSGKSTSPTVPHALSNPVRNLKTRRISKDMVSKPTGFVHLVHASDADQAEALLTRWGPEGQGKLGDPKWANAIRNIIQQNIQARAINEVVNAMKPSVGTLTRTEYGPALRVVNGVSVTTSSTITTAARENVSFTPTSPVAPQTPVPPVQPSFGHPGNSTIRWTAGLAAHPEHEHEEAAALDPDKDLPDVPAPIPRKPVTPSLATLDKAVSARIFFENLYFPLLRQPPSREQRRVAMERDMANMQLSEAQKEYLRSRWRQNETDYLRERRRKVDVSAFVKLKTIGHGAFGVVSLVRERSTGQLFAMKQLRKTDMLRKGQEGHVRAERDILKSASLVNSPGTAQWIVRLFYSFQDREHLYLVLEYMGGGDLLNLLIERDIFEEDFTRFYVAEMILAIEQCHKHGFIHRDIKPDNFLFDPEGHIKLSDFGLATDLHWAHDTSYYEQQRLHLLHKHGIDLEDTYGSGTPDGTRTKRLDRKEVERLMGGGDGQGGIFTWREKNSRKLAYSVCGTNSYMSPEVIRGHGYSYSCDWWSLGVIMFECLYGFPPFVSNSRHVTRQKILNWRQSLRFPSRPRVSHEGVNLMESLLCEAEDRLGSQKSSSVSRPNSMIMQARRSGFIQANGTSGSVDGAHLIKAHPWFKGIDWDHIHQYPAPYRPELRNPEDTRHFDDDIPAEPLAPANGAAPDATRDPMLRDKVHGQEILEVRKALAFAGFTHKSPRVISYVRADKAFDPEPDTYGKDEPERGRSTFRELREVGKGRAISM</sequence>
<dbReference type="GO" id="GO:0007010">
    <property type="term" value="P:cytoskeleton organization"/>
    <property type="evidence" value="ECO:0007669"/>
    <property type="project" value="UniProtKB-ARBA"/>
</dbReference>
<name>M2R087_CERS8</name>
<dbReference type="PROSITE" id="PS51285">
    <property type="entry name" value="AGC_KINASE_CTER"/>
    <property type="match status" value="1"/>
</dbReference>
<dbReference type="PROSITE" id="PS50011">
    <property type="entry name" value="PROTEIN_KINASE_DOM"/>
    <property type="match status" value="1"/>
</dbReference>
<evidence type="ECO:0000259" key="14">
    <source>
        <dbReference type="PROSITE" id="PS51285"/>
    </source>
</evidence>
<dbReference type="GO" id="GO:0004674">
    <property type="term" value="F:protein serine/threonine kinase activity"/>
    <property type="evidence" value="ECO:0007669"/>
    <property type="project" value="UniProtKB-KW"/>
</dbReference>
<keyword evidence="2" id="KW-0723">Serine/threonine-protein kinase</keyword>
<proteinExistence type="inferred from homology"/>
<keyword evidence="6" id="KW-0418">Kinase</keyword>
<dbReference type="SMART" id="SM00220">
    <property type="entry name" value="S_TKc"/>
    <property type="match status" value="1"/>
</dbReference>
<evidence type="ECO:0000256" key="9">
    <source>
        <dbReference type="ARBA" id="ARBA00047899"/>
    </source>
</evidence>
<dbReference type="SUPFAM" id="SSF56112">
    <property type="entry name" value="Protein kinase-like (PK-like)"/>
    <property type="match status" value="1"/>
</dbReference>
<dbReference type="GO" id="GO:0005524">
    <property type="term" value="F:ATP binding"/>
    <property type="evidence" value="ECO:0007669"/>
    <property type="project" value="UniProtKB-UniRule"/>
</dbReference>
<dbReference type="FunFam" id="3.30.200.20:FF:000192">
    <property type="entry name" value="Serine/threonine-protein kinase cot-1"/>
    <property type="match status" value="1"/>
</dbReference>
<evidence type="ECO:0000256" key="3">
    <source>
        <dbReference type="ARBA" id="ARBA00022553"/>
    </source>
</evidence>
<dbReference type="InterPro" id="IPR059233">
    <property type="entry name" value="MobB_NdrA/B/Cbk1"/>
</dbReference>
<gene>
    <name evidence="15" type="ORF">CERSUDRAFT_114555</name>
</gene>
<comment type="catalytic activity">
    <reaction evidence="9">
        <text>L-threonyl-[protein] + ATP = O-phospho-L-threonyl-[protein] + ADP + H(+)</text>
        <dbReference type="Rhea" id="RHEA:46608"/>
        <dbReference type="Rhea" id="RHEA-COMP:11060"/>
        <dbReference type="Rhea" id="RHEA-COMP:11605"/>
        <dbReference type="ChEBI" id="CHEBI:15378"/>
        <dbReference type="ChEBI" id="CHEBI:30013"/>
        <dbReference type="ChEBI" id="CHEBI:30616"/>
        <dbReference type="ChEBI" id="CHEBI:61977"/>
        <dbReference type="ChEBI" id="CHEBI:456216"/>
        <dbReference type="EC" id="2.7.11.1"/>
    </reaction>
</comment>
<comment type="similarity">
    <text evidence="8">Belongs to the protein kinase superfamily. STE Ser/Thr protein kinase family. COT1 subfamily.</text>
</comment>
<evidence type="ECO:0000256" key="4">
    <source>
        <dbReference type="ARBA" id="ARBA00022679"/>
    </source>
</evidence>
<feature type="compositionally biased region" description="Basic and acidic residues" evidence="12">
    <location>
        <begin position="774"/>
        <end position="785"/>
    </location>
</feature>
<dbReference type="OrthoDB" id="3638488at2759"/>
<dbReference type="CDD" id="cd21742">
    <property type="entry name" value="MobB_NDR_LATS-like"/>
    <property type="match status" value="1"/>
</dbReference>
<evidence type="ECO:0000313" key="16">
    <source>
        <dbReference type="Proteomes" id="UP000016930"/>
    </source>
</evidence>
<evidence type="ECO:0000256" key="2">
    <source>
        <dbReference type="ARBA" id="ARBA00022527"/>
    </source>
</evidence>
<dbReference type="Gene3D" id="3.30.200.20">
    <property type="entry name" value="Phosphorylase Kinase, domain 1"/>
    <property type="match status" value="1"/>
</dbReference>
<dbReference type="PANTHER" id="PTHR24356">
    <property type="entry name" value="SERINE/THREONINE-PROTEIN KINASE"/>
    <property type="match status" value="1"/>
</dbReference>
<feature type="compositionally biased region" description="Basic and acidic residues" evidence="12">
    <location>
        <begin position="847"/>
        <end position="873"/>
    </location>
</feature>
<dbReference type="EMBL" id="KB445796">
    <property type="protein sequence ID" value="EMD37910.1"/>
    <property type="molecule type" value="Genomic_DNA"/>
</dbReference>
<feature type="domain" description="Protein kinase" evidence="13">
    <location>
        <begin position="395"/>
        <end position="725"/>
    </location>
</feature>
<keyword evidence="3" id="KW-0597">Phosphoprotein</keyword>
<evidence type="ECO:0000256" key="7">
    <source>
        <dbReference type="ARBA" id="ARBA00022840"/>
    </source>
</evidence>
<dbReference type="SMART" id="SM00133">
    <property type="entry name" value="S_TK_X"/>
    <property type="match status" value="1"/>
</dbReference>
<comment type="catalytic activity">
    <reaction evidence="10">
        <text>L-seryl-[protein] + ATP = O-phospho-L-seryl-[protein] + ADP + H(+)</text>
        <dbReference type="Rhea" id="RHEA:17989"/>
        <dbReference type="Rhea" id="RHEA-COMP:9863"/>
        <dbReference type="Rhea" id="RHEA-COMP:11604"/>
        <dbReference type="ChEBI" id="CHEBI:15378"/>
        <dbReference type="ChEBI" id="CHEBI:29999"/>
        <dbReference type="ChEBI" id="CHEBI:30616"/>
        <dbReference type="ChEBI" id="CHEBI:83421"/>
        <dbReference type="ChEBI" id="CHEBI:456216"/>
        <dbReference type="EC" id="2.7.11.1"/>
    </reaction>
</comment>
<organism evidence="15 16">
    <name type="scientific">Ceriporiopsis subvermispora (strain B)</name>
    <name type="common">White-rot fungus</name>
    <name type="synonym">Gelatoporia subvermispora</name>
    <dbReference type="NCBI Taxonomy" id="914234"/>
    <lineage>
        <taxon>Eukaryota</taxon>
        <taxon>Fungi</taxon>
        <taxon>Dikarya</taxon>
        <taxon>Basidiomycota</taxon>
        <taxon>Agaricomycotina</taxon>
        <taxon>Agaricomycetes</taxon>
        <taxon>Polyporales</taxon>
        <taxon>Gelatoporiaceae</taxon>
        <taxon>Gelatoporia</taxon>
    </lineage>
</organism>
<feature type="binding site" evidence="11">
    <location>
        <position position="424"/>
    </location>
    <ligand>
        <name>ATP</name>
        <dbReference type="ChEBI" id="CHEBI:30616"/>
    </ligand>
</feature>
<dbReference type="PROSITE" id="PS00108">
    <property type="entry name" value="PROTEIN_KINASE_ST"/>
    <property type="match status" value="1"/>
</dbReference>
<dbReference type="HOGENOM" id="CLU_000288_67_3_1"/>
<keyword evidence="5 11" id="KW-0547">Nucleotide-binding</keyword>
<accession>M2R087</accession>
<dbReference type="InterPro" id="IPR050236">
    <property type="entry name" value="Ser_Thr_kinase_AGC"/>
</dbReference>
<dbReference type="PROSITE" id="PS00107">
    <property type="entry name" value="PROTEIN_KINASE_ATP"/>
    <property type="match status" value="1"/>
</dbReference>
<dbReference type="EC" id="2.7.11.1" evidence="1"/>
<evidence type="ECO:0000313" key="15">
    <source>
        <dbReference type="EMBL" id="EMD37910.1"/>
    </source>
</evidence>
<dbReference type="GO" id="GO:0035556">
    <property type="term" value="P:intracellular signal transduction"/>
    <property type="evidence" value="ECO:0007669"/>
    <property type="project" value="TreeGrafter"/>
</dbReference>
<dbReference type="Proteomes" id="UP000016930">
    <property type="component" value="Unassembled WGS sequence"/>
</dbReference>
<dbReference type="Pfam" id="PF00069">
    <property type="entry name" value="Pkinase"/>
    <property type="match status" value="2"/>
</dbReference>
<protein>
    <recommendedName>
        <fullName evidence="1">non-specific serine/threonine protein kinase</fullName>
        <ecNumber evidence="1">2.7.11.1</ecNumber>
    </recommendedName>
</protein>
<evidence type="ECO:0000259" key="13">
    <source>
        <dbReference type="PROSITE" id="PS50011"/>
    </source>
</evidence>
<dbReference type="InterPro" id="IPR000961">
    <property type="entry name" value="AGC-kinase_C"/>
</dbReference>
<keyword evidence="4" id="KW-0808">Transferase</keyword>
<dbReference type="InterPro" id="IPR017441">
    <property type="entry name" value="Protein_kinase_ATP_BS"/>
</dbReference>
<evidence type="ECO:0000256" key="8">
    <source>
        <dbReference type="ARBA" id="ARBA00038271"/>
    </source>
</evidence>
<evidence type="ECO:0000256" key="12">
    <source>
        <dbReference type="SAM" id="MobiDB-lite"/>
    </source>
</evidence>
<dbReference type="PANTHER" id="PTHR24356:SF400">
    <property type="entry name" value="SERINE_THREONINE-PROTEIN KINASE CBK1"/>
    <property type="match status" value="1"/>
</dbReference>
<feature type="region of interest" description="Disordered" evidence="12">
    <location>
        <begin position="847"/>
        <end position="879"/>
    </location>
</feature>
<feature type="domain" description="AGC-kinase C-terminal" evidence="14">
    <location>
        <begin position="756"/>
        <end position="841"/>
    </location>
</feature>
<dbReference type="CDD" id="cd05573">
    <property type="entry name" value="STKc_ROCK_NDR_like"/>
    <property type="match status" value="1"/>
</dbReference>